<dbReference type="PANTHER" id="PTHR43141:SF5">
    <property type="entry name" value="CYTOCHROME BD-I UBIQUINOL OXIDASE SUBUNIT 2"/>
    <property type="match status" value="1"/>
</dbReference>
<keyword evidence="7" id="KW-0479">Metal-binding</keyword>
<evidence type="ECO:0000256" key="6">
    <source>
        <dbReference type="ARBA" id="ARBA00022692"/>
    </source>
</evidence>
<dbReference type="GO" id="GO:0005886">
    <property type="term" value="C:plasma membrane"/>
    <property type="evidence" value="ECO:0007669"/>
    <property type="project" value="UniProtKB-SubCell"/>
</dbReference>
<dbReference type="PANTHER" id="PTHR43141">
    <property type="entry name" value="CYTOCHROME BD2 SUBUNIT II"/>
    <property type="match status" value="1"/>
</dbReference>
<dbReference type="Proteomes" id="UP000525652">
    <property type="component" value="Unassembled WGS sequence"/>
</dbReference>
<comment type="subcellular location">
    <subcellularLocation>
        <location evidence="1">Cell membrane</location>
        <topology evidence="1">Multi-pass membrane protein</topology>
    </subcellularLocation>
</comment>
<name>A0A7X1B0W5_9BACT</name>
<dbReference type="GO" id="GO:0016682">
    <property type="term" value="F:oxidoreductase activity, acting on diphenols and related substances as donors, oxygen as acceptor"/>
    <property type="evidence" value="ECO:0007669"/>
    <property type="project" value="TreeGrafter"/>
</dbReference>
<feature type="transmembrane region" description="Helical" evidence="12">
    <location>
        <begin position="82"/>
        <end position="100"/>
    </location>
</feature>
<evidence type="ECO:0000256" key="4">
    <source>
        <dbReference type="ARBA" id="ARBA00022475"/>
    </source>
</evidence>
<dbReference type="Pfam" id="PF02322">
    <property type="entry name" value="Cyt_bd_oxida_II"/>
    <property type="match status" value="1"/>
</dbReference>
<dbReference type="RefSeq" id="WP_185694204.1">
    <property type="nucleotide sequence ID" value="NZ_JACHVA010000127.1"/>
</dbReference>
<keyword evidence="3" id="KW-0813">Transport</keyword>
<keyword evidence="10" id="KW-0408">Iron</keyword>
<dbReference type="AlphaFoldDB" id="A0A7X1B0W5"/>
<dbReference type="NCBIfam" id="TIGR00203">
    <property type="entry name" value="cydB"/>
    <property type="match status" value="1"/>
</dbReference>
<keyword evidence="8" id="KW-0249">Electron transport</keyword>
<keyword evidence="4" id="KW-1003">Cell membrane</keyword>
<evidence type="ECO:0000256" key="9">
    <source>
        <dbReference type="ARBA" id="ARBA00022989"/>
    </source>
</evidence>
<protein>
    <submittedName>
        <fullName evidence="13">Cytochrome d ubiquinol oxidase subunit II</fullName>
    </submittedName>
</protein>
<evidence type="ECO:0000256" key="2">
    <source>
        <dbReference type="ARBA" id="ARBA00007543"/>
    </source>
</evidence>
<keyword evidence="5" id="KW-0349">Heme</keyword>
<comment type="caution">
    <text evidence="13">The sequence shown here is derived from an EMBL/GenBank/DDBJ whole genome shotgun (WGS) entry which is preliminary data.</text>
</comment>
<feature type="transmembrane region" description="Helical" evidence="12">
    <location>
        <begin position="195"/>
        <end position="217"/>
    </location>
</feature>
<evidence type="ECO:0000313" key="13">
    <source>
        <dbReference type="EMBL" id="MBC2603581.1"/>
    </source>
</evidence>
<organism evidence="13 14">
    <name type="scientific">Puniceicoccus vermicola</name>
    <dbReference type="NCBI Taxonomy" id="388746"/>
    <lineage>
        <taxon>Bacteria</taxon>
        <taxon>Pseudomonadati</taxon>
        <taxon>Verrucomicrobiota</taxon>
        <taxon>Opitutia</taxon>
        <taxon>Puniceicoccales</taxon>
        <taxon>Puniceicoccaceae</taxon>
        <taxon>Puniceicoccus</taxon>
    </lineage>
</organism>
<evidence type="ECO:0000256" key="5">
    <source>
        <dbReference type="ARBA" id="ARBA00022617"/>
    </source>
</evidence>
<comment type="similarity">
    <text evidence="2">Belongs to the cytochrome ubiquinol oxidase subunit 2 family.</text>
</comment>
<evidence type="ECO:0000256" key="12">
    <source>
        <dbReference type="SAM" id="Phobius"/>
    </source>
</evidence>
<evidence type="ECO:0000256" key="8">
    <source>
        <dbReference type="ARBA" id="ARBA00022982"/>
    </source>
</evidence>
<evidence type="ECO:0000313" key="14">
    <source>
        <dbReference type="Proteomes" id="UP000525652"/>
    </source>
</evidence>
<feature type="transmembrane region" description="Helical" evidence="12">
    <location>
        <begin position="120"/>
        <end position="142"/>
    </location>
</feature>
<dbReference type="GO" id="GO:0046872">
    <property type="term" value="F:metal ion binding"/>
    <property type="evidence" value="ECO:0007669"/>
    <property type="project" value="UniProtKB-KW"/>
</dbReference>
<dbReference type="GO" id="GO:0009055">
    <property type="term" value="F:electron transfer activity"/>
    <property type="evidence" value="ECO:0007669"/>
    <property type="project" value="TreeGrafter"/>
</dbReference>
<dbReference type="PIRSF" id="PIRSF000267">
    <property type="entry name" value="Cyt_oxidse_sub2"/>
    <property type="match status" value="1"/>
</dbReference>
<keyword evidence="11 12" id="KW-0472">Membrane</keyword>
<keyword evidence="6 12" id="KW-0812">Transmembrane</keyword>
<feature type="transmembrane region" description="Helical" evidence="12">
    <location>
        <begin position="229"/>
        <end position="245"/>
    </location>
</feature>
<feature type="transmembrane region" description="Helical" evidence="12">
    <location>
        <begin position="307"/>
        <end position="330"/>
    </location>
</feature>
<keyword evidence="9 12" id="KW-1133">Transmembrane helix</keyword>
<accession>A0A7X1B0W5</accession>
<evidence type="ECO:0000256" key="11">
    <source>
        <dbReference type="ARBA" id="ARBA00023136"/>
    </source>
</evidence>
<keyword evidence="14" id="KW-1185">Reference proteome</keyword>
<sequence>MEFDLPTFWFILVGVLFTGYAMLDGFDLGVGALHLFTKKDEERRILINSIGPVWDGNEVWLVTGGGALFAAFPEVYATVFSGFYDAFMLLLFALIFRAVAIEFRSKHPGRIWRRGWDIGFASGSLLSSLLIGAAMGNVVWGIPLDENHEFTGNILTLLHPYALLLGITTVALFTMHGNIYLILKTEGELQEKLRRWVKITIPIFMILFLVVGLITPFTCPHVQRAFDQRPMILLLLFTLALLLAFNIPREIYKGRELVAFLSSCGTMLALMTLFGCSVYPFMVSSTPNLENSLTIYNGSSTEQTLRFMAIVALIGVPIVLTYTASVYYIFRGKVEITEESY</sequence>
<dbReference type="GO" id="GO:0070069">
    <property type="term" value="C:cytochrome complex"/>
    <property type="evidence" value="ECO:0007669"/>
    <property type="project" value="TreeGrafter"/>
</dbReference>
<gene>
    <name evidence="13" type="primary">cydB</name>
    <name evidence="13" type="ORF">H5P30_17505</name>
</gene>
<reference evidence="13 14" key="1">
    <citation type="submission" date="2020-07" db="EMBL/GenBank/DDBJ databases">
        <authorList>
            <person name="Feng X."/>
        </authorList>
    </citation>
    <scope>NUCLEOTIDE SEQUENCE [LARGE SCALE GENOMIC DNA]</scope>
    <source>
        <strain evidence="13 14">JCM14086</strain>
    </source>
</reference>
<evidence type="ECO:0000256" key="7">
    <source>
        <dbReference type="ARBA" id="ARBA00022723"/>
    </source>
</evidence>
<evidence type="ECO:0000256" key="3">
    <source>
        <dbReference type="ARBA" id="ARBA00022448"/>
    </source>
</evidence>
<dbReference type="InterPro" id="IPR003317">
    <property type="entry name" value="Cyt-d_oxidase_su2"/>
</dbReference>
<proteinExistence type="inferred from homology"/>
<dbReference type="EMBL" id="JACHVA010000127">
    <property type="protein sequence ID" value="MBC2603581.1"/>
    <property type="molecule type" value="Genomic_DNA"/>
</dbReference>
<feature type="transmembrane region" description="Helical" evidence="12">
    <location>
        <begin position="162"/>
        <end position="183"/>
    </location>
</feature>
<dbReference type="GO" id="GO:0019646">
    <property type="term" value="P:aerobic electron transport chain"/>
    <property type="evidence" value="ECO:0007669"/>
    <property type="project" value="TreeGrafter"/>
</dbReference>
<feature type="transmembrane region" description="Helical" evidence="12">
    <location>
        <begin position="6"/>
        <end position="36"/>
    </location>
</feature>
<evidence type="ECO:0000256" key="1">
    <source>
        <dbReference type="ARBA" id="ARBA00004651"/>
    </source>
</evidence>
<evidence type="ECO:0000256" key="10">
    <source>
        <dbReference type="ARBA" id="ARBA00023004"/>
    </source>
</evidence>
<feature type="transmembrane region" description="Helical" evidence="12">
    <location>
        <begin position="257"/>
        <end position="282"/>
    </location>
</feature>